<dbReference type="AlphaFoldDB" id="F1A1B6"/>
<dbReference type="EMBL" id="GL871367">
    <property type="protein sequence ID" value="EGC30016.1"/>
    <property type="molecule type" value="Genomic_DNA"/>
</dbReference>
<evidence type="ECO:0000313" key="2">
    <source>
        <dbReference type="EMBL" id="EGC30016.1"/>
    </source>
</evidence>
<name>F1A1B6_DICPU</name>
<feature type="region of interest" description="Disordered" evidence="1">
    <location>
        <begin position="169"/>
        <end position="209"/>
    </location>
</feature>
<feature type="compositionally biased region" description="Low complexity" evidence="1">
    <location>
        <begin position="119"/>
        <end position="140"/>
    </location>
</feature>
<dbReference type="KEGG" id="dpp:DICPUDRAFT_93052"/>
<dbReference type="OrthoDB" id="21001at2759"/>
<dbReference type="eggNOG" id="ENOG502S3RY">
    <property type="taxonomic scope" value="Eukaryota"/>
</dbReference>
<organism evidence="2 3">
    <name type="scientific">Dictyostelium purpureum</name>
    <name type="common">Slime mold</name>
    <dbReference type="NCBI Taxonomy" id="5786"/>
    <lineage>
        <taxon>Eukaryota</taxon>
        <taxon>Amoebozoa</taxon>
        <taxon>Evosea</taxon>
        <taxon>Eumycetozoa</taxon>
        <taxon>Dictyostelia</taxon>
        <taxon>Dictyosteliales</taxon>
        <taxon>Dictyosteliaceae</taxon>
        <taxon>Dictyostelium</taxon>
    </lineage>
</organism>
<dbReference type="RefSeq" id="XP_003293462.1">
    <property type="nucleotide sequence ID" value="XM_003293414.1"/>
</dbReference>
<gene>
    <name evidence="2" type="ORF">DICPUDRAFT_93052</name>
</gene>
<accession>F1A1B6</accession>
<reference evidence="3" key="1">
    <citation type="journal article" date="2011" name="Genome Biol.">
        <title>Comparative genomics of the social amoebae Dictyostelium discoideum and Dictyostelium purpureum.</title>
        <authorList>
            <consortium name="US DOE Joint Genome Institute (JGI-PGF)"/>
            <person name="Sucgang R."/>
            <person name="Kuo A."/>
            <person name="Tian X."/>
            <person name="Salerno W."/>
            <person name="Parikh A."/>
            <person name="Feasley C.L."/>
            <person name="Dalin E."/>
            <person name="Tu H."/>
            <person name="Huang E."/>
            <person name="Barry K."/>
            <person name="Lindquist E."/>
            <person name="Shapiro H."/>
            <person name="Bruce D."/>
            <person name="Schmutz J."/>
            <person name="Salamov A."/>
            <person name="Fey P."/>
            <person name="Gaudet P."/>
            <person name="Anjard C."/>
            <person name="Babu M.M."/>
            <person name="Basu S."/>
            <person name="Bushmanova Y."/>
            <person name="van der Wel H."/>
            <person name="Katoh-Kurasawa M."/>
            <person name="Dinh C."/>
            <person name="Coutinho P.M."/>
            <person name="Saito T."/>
            <person name="Elias M."/>
            <person name="Schaap P."/>
            <person name="Kay R.R."/>
            <person name="Henrissat B."/>
            <person name="Eichinger L."/>
            <person name="Rivero F."/>
            <person name="Putnam N.H."/>
            <person name="West C.M."/>
            <person name="Loomis W.F."/>
            <person name="Chisholm R.L."/>
            <person name="Shaulsky G."/>
            <person name="Strassmann J.E."/>
            <person name="Queller D.C."/>
            <person name="Kuspa A."/>
            <person name="Grigoriev I.V."/>
        </authorList>
    </citation>
    <scope>NUCLEOTIDE SEQUENCE [LARGE SCALE GENOMIC DNA]</scope>
    <source>
        <strain evidence="3">QSDP1</strain>
    </source>
</reference>
<dbReference type="InParanoid" id="F1A1B6"/>
<sequence>MFTQRVSELESKGYLNLEYVKNLYQTKKDTITDKTKSQQLEKLLKDIHYCIEMKSLENVPQEKRLDIVTITGLVFGRVHRLENEMRTVVEQWKHLENSPIRVSSPLLISSNHHHRRAISSSNDSTGSGSSSSKWSFSNSNFEQKQNTAPKFLQAQRKINHSSNGTLVVGNGGYYHNNNSNNNSRPTSPSNLKNYHINNEDSTFSSGDEK</sequence>
<evidence type="ECO:0000313" key="3">
    <source>
        <dbReference type="Proteomes" id="UP000001064"/>
    </source>
</evidence>
<proteinExistence type="predicted"/>
<dbReference type="GeneID" id="10511374"/>
<evidence type="ECO:0000256" key="1">
    <source>
        <dbReference type="SAM" id="MobiDB-lite"/>
    </source>
</evidence>
<feature type="region of interest" description="Disordered" evidence="1">
    <location>
        <begin position="113"/>
        <end position="140"/>
    </location>
</feature>
<protein>
    <submittedName>
        <fullName evidence="2">Expressed protein</fullName>
    </submittedName>
</protein>
<dbReference type="VEuPathDB" id="AmoebaDB:DICPUDRAFT_93052"/>
<dbReference type="Proteomes" id="UP000001064">
    <property type="component" value="Unassembled WGS sequence"/>
</dbReference>
<feature type="compositionally biased region" description="Low complexity" evidence="1">
    <location>
        <begin position="176"/>
        <end position="190"/>
    </location>
</feature>
<feature type="compositionally biased region" description="Polar residues" evidence="1">
    <location>
        <begin position="191"/>
        <end position="209"/>
    </location>
</feature>
<keyword evidence="3" id="KW-1185">Reference proteome</keyword>